<evidence type="ECO:0000313" key="2">
    <source>
        <dbReference type="Proteomes" id="UP000317369"/>
    </source>
</evidence>
<dbReference type="EMBL" id="CP036425">
    <property type="protein sequence ID" value="QDU33272.1"/>
    <property type="molecule type" value="Genomic_DNA"/>
</dbReference>
<evidence type="ECO:0008006" key="3">
    <source>
        <dbReference type="Google" id="ProtNLM"/>
    </source>
</evidence>
<protein>
    <recommendedName>
        <fullName evidence="3">PEP-CTERM protein-sorting domain-containing protein</fullName>
    </recommendedName>
</protein>
<dbReference type="Proteomes" id="UP000317369">
    <property type="component" value="Chromosome"/>
</dbReference>
<dbReference type="OrthoDB" id="258246at2"/>
<gene>
    <name evidence="1" type="ORF">KS4_13170</name>
</gene>
<proteinExistence type="predicted"/>
<accession>A0A517YSZ0</accession>
<name>A0A517YSZ0_9BACT</name>
<dbReference type="Gene3D" id="3.20.20.80">
    <property type="entry name" value="Glycosidases"/>
    <property type="match status" value="1"/>
</dbReference>
<organism evidence="1 2">
    <name type="scientific">Poriferisphaera corsica</name>
    <dbReference type="NCBI Taxonomy" id="2528020"/>
    <lineage>
        <taxon>Bacteria</taxon>
        <taxon>Pseudomonadati</taxon>
        <taxon>Planctomycetota</taxon>
        <taxon>Phycisphaerae</taxon>
        <taxon>Phycisphaerales</taxon>
        <taxon>Phycisphaeraceae</taxon>
        <taxon>Poriferisphaera</taxon>
    </lineage>
</organism>
<dbReference type="RefSeq" id="WP_145076134.1">
    <property type="nucleotide sequence ID" value="NZ_CP036425.1"/>
</dbReference>
<dbReference type="KEGG" id="pcor:KS4_13170"/>
<sequence length="676" mass="75371">MKYSTLNSNLYRITILLAAFYILLIGKSHQVLQASAITLNAVADVDVRSGAAANDAYNRNVLFIKQQNTDPNIGISGKAYIRFELPDDFGYATSATFTMTRSLVGAWSWKYDVFGLNQDAETVPFIESENTPPGMTWNNALGNDIESSRGFDPTKTTFLGSWQVQNGGNGGYVGDQYSVAASSVKGLLNSDVNRSITFMVSRDGTSTSHDHWASKEDGVYSGPLLSIEYVANPSSARWNQWLANRQGALPISAWSYFDRYGGTVSEYETYRNAGLTMANVPRLLIGGSTHQVANAETANVGIILGQSESLHLNESKLINTVNFANNNSYNVIGYTLKDEPEPDQFSALRQAHNYIYENDPDALPICNILPNYAWSYGRPEKYGIDYEGYVQKYIDEVQPAVIGHTHYALLEDGTDRTDFYSNLELFRDKSLENGIGLFGFVLVTDHWAGPYRRASGSDIRWQAYSHMAYGAKGLYYYNYRIDDSRFGEGIVDHVNGQPTDLYNLVQNTNDKAFVLGDELLKLNSIGVYHTGKITDNTIPDDTTRYTTSVDSPFDRFWGQEFLHGVFEADDAASIDRYILLVNKRHGKDMNITSLARGTAYFTIDDMYDTVFILNPLTGNEEILAAHGVYNNKDLYQIILDGGDAALIRFTHLPEPTSFFMLGFAGLICVLKKRNVV</sequence>
<reference evidence="1 2" key="1">
    <citation type="submission" date="2019-02" db="EMBL/GenBank/DDBJ databases">
        <title>Deep-cultivation of Planctomycetes and their phenomic and genomic characterization uncovers novel biology.</title>
        <authorList>
            <person name="Wiegand S."/>
            <person name="Jogler M."/>
            <person name="Boedeker C."/>
            <person name="Pinto D."/>
            <person name="Vollmers J."/>
            <person name="Rivas-Marin E."/>
            <person name="Kohn T."/>
            <person name="Peeters S.H."/>
            <person name="Heuer A."/>
            <person name="Rast P."/>
            <person name="Oberbeckmann S."/>
            <person name="Bunk B."/>
            <person name="Jeske O."/>
            <person name="Meyerdierks A."/>
            <person name="Storesund J.E."/>
            <person name="Kallscheuer N."/>
            <person name="Luecker S."/>
            <person name="Lage O.M."/>
            <person name="Pohl T."/>
            <person name="Merkel B.J."/>
            <person name="Hornburger P."/>
            <person name="Mueller R.-W."/>
            <person name="Bruemmer F."/>
            <person name="Labrenz M."/>
            <person name="Spormann A.M."/>
            <person name="Op den Camp H."/>
            <person name="Overmann J."/>
            <person name="Amann R."/>
            <person name="Jetten M.S.M."/>
            <person name="Mascher T."/>
            <person name="Medema M.H."/>
            <person name="Devos D.P."/>
            <person name="Kaster A.-K."/>
            <person name="Ovreas L."/>
            <person name="Rohde M."/>
            <person name="Galperin M.Y."/>
            <person name="Jogler C."/>
        </authorList>
    </citation>
    <scope>NUCLEOTIDE SEQUENCE [LARGE SCALE GENOMIC DNA]</scope>
    <source>
        <strain evidence="1 2">KS4</strain>
    </source>
</reference>
<dbReference type="AlphaFoldDB" id="A0A517YSZ0"/>
<evidence type="ECO:0000313" key="1">
    <source>
        <dbReference type="EMBL" id="QDU33272.1"/>
    </source>
</evidence>
<keyword evidence="2" id="KW-1185">Reference proteome</keyword>